<protein>
    <submittedName>
        <fullName evidence="7">Dyp-type peroxidase</fullName>
    </submittedName>
</protein>
<evidence type="ECO:0000256" key="4">
    <source>
        <dbReference type="ARBA" id="ARBA00023002"/>
    </source>
</evidence>
<comment type="caution">
    <text evidence="7">The sequence shown here is derived from an EMBL/GenBank/DDBJ whole genome shotgun (WGS) entry which is preliminary data.</text>
</comment>
<keyword evidence="2 7" id="KW-0575">Peroxidase</keyword>
<reference evidence="7 8" key="1">
    <citation type="submission" date="2018-09" db="EMBL/GenBank/DDBJ databases">
        <authorList>
            <person name="Wang Z."/>
        </authorList>
    </citation>
    <scope>NUCLEOTIDE SEQUENCE [LARGE SCALE GENOMIC DNA]</scope>
    <source>
        <strain evidence="7 8">ALS 81</strain>
    </source>
</reference>
<dbReference type="AlphaFoldDB" id="A0A420EAT5"/>
<dbReference type="PANTHER" id="PTHR30521">
    <property type="entry name" value="DEFERROCHELATASE/PEROXIDASE"/>
    <property type="match status" value="1"/>
</dbReference>
<feature type="domain" description="Dyp-type peroxidase C-terminal" evidence="6">
    <location>
        <begin position="131"/>
        <end position="286"/>
    </location>
</feature>
<dbReference type="InterPro" id="IPR011008">
    <property type="entry name" value="Dimeric_a/b-barrel"/>
</dbReference>
<evidence type="ECO:0000256" key="3">
    <source>
        <dbReference type="ARBA" id="ARBA00022723"/>
    </source>
</evidence>
<keyword evidence="3" id="KW-0479">Metal-binding</keyword>
<dbReference type="NCBIfam" id="TIGR01413">
    <property type="entry name" value="Dyp_perox_fam"/>
    <property type="match status" value="1"/>
</dbReference>
<dbReference type="PROSITE" id="PS51404">
    <property type="entry name" value="DYP_PEROXIDASE"/>
    <property type="match status" value="1"/>
</dbReference>
<name>A0A420EAT5_9ALTE</name>
<dbReference type="SUPFAM" id="SSF54909">
    <property type="entry name" value="Dimeric alpha+beta barrel"/>
    <property type="match status" value="1"/>
</dbReference>
<evidence type="ECO:0000313" key="7">
    <source>
        <dbReference type="EMBL" id="RKF17764.1"/>
    </source>
</evidence>
<dbReference type="GO" id="GO:0046872">
    <property type="term" value="F:metal ion binding"/>
    <property type="evidence" value="ECO:0007669"/>
    <property type="project" value="UniProtKB-KW"/>
</dbReference>
<dbReference type="GO" id="GO:0020037">
    <property type="term" value="F:heme binding"/>
    <property type="evidence" value="ECO:0007669"/>
    <property type="project" value="InterPro"/>
</dbReference>
<dbReference type="Proteomes" id="UP000286482">
    <property type="component" value="Unassembled WGS sequence"/>
</dbReference>
<organism evidence="7 8">
    <name type="scientific">Alginatibacterium sediminis</name>
    <dbReference type="NCBI Taxonomy" id="2164068"/>
    <lineage>
        <taxon>Bacteria</taxon>
        <taxon>Pseudomonadati</taxon>
        <taxon>Pseudomonadota</taxon>
        <taxon>Gammaproteobacteria</taxon>
        <taxon>Alteromonadales</taxon>
        <taxon>Alteromonadaceae</taxon>
        <taxon>Alginatibacterium</taxon>
    </lineage>
</organism>
<sequence>MANLESRANVQTQVLAANIAHATFYSFNLRAQADIKKCLRVIADFFDGESMVLGIGYDVVNMLGKHIPGLSSARVFQGPLRSNPVLQHDFWLRVNAIDPGQCMLKSQAMLDALSPHCILVEQVDGYMHREGRDLSGYVDGTENPEDRARSVVMVDKQQPGVYGSTFLAVQKWHHQLSVLKAKTQTEQDHVIGRRESDNLELDDAPKSAHVKRTAQEQFSPEAFMLRRSLPWSEGRDCGLNFVCFANSFYPFEAQLQRMMGCDDGIEDGLYQFSRPVNGSYYWCPAQIDGQLDLSALI</sequence>
<dbReference type="InterPro" id="IPR048328">
    <property type="entry name" value="Dyp_perox_C"/>
</dbReference>
<evidence type="ECO:0000259" key="6">
    <source>
        <dbReference type="Pfam" id="PF20628"/>
    </source>
</evidence>
<evidence type="ECO:0000256" key="1">
    <source>
        <dbReference type="ARBA" id="ARBA00001970"/>
    </source>
</evidence>
<comment type="cofactor">
    <cofactor evidence="1">
        <name>heme b</name>
        <dbReference type="ChEBI" id="CHEBI:60344"/>
    </cofactor>
</comment>
<keyword evidence="8" id="KW-1185">Reference proteome</keyword>
<dbReference type="InterPro" id="IPR006314">
    <property type="entry name" value="Dyp_peroxidase"/>
</dbReference>
<dbReference type="EMBL" id="RAQO01000006">
    <property type="protein sequence ID" value="RKF17764.1"/>
    <property type="molecule type" value="Genomic_DNA"/>
</dbReference>
<dbReference type="Pfam" id="PF20628">
    <property type="entry name" value="Dyp_perox_C"/>
    <property type="match status" value="1"/>
</dbReference>
<dbReference type="RefSeq" id="WP_120354991.1">
    <property type="nucleotide sequence ID" value="NZ_RAQO01000006.1"/>
</dbReference>
<keyword evidence="5" id="KW-0408">Iron</keyword>
<gene>
    <name evidence="7" type="ORF">DBZ36_10895</name>
</gene>
<keyword evidence="4" id="KW-0560">Oxidoreductase</keyword>
<evidence type="ECO:0000313" key="8">
    <source>
        <dbReference type="Proteomes" id="UP000286482"/>
    </source>
</evidence>
<accession>A0A420EAT5</accession>
<dbReference type="GO" id="GO:0005829">
    <property type="term" value="C:cytosol"/>
    <property type="evidence" value="ECO:0007669"/>
    <property type="project" value="TreeGrafter"/>
</dbReference>
<evidence type="ECO:0000256" key="2">
    <source>
        <dbReference type="ARBA" id="ARBA00022559"/>
    </source>
</evidence>
<evidence type="ECO:0000256" key="5">
    <source>
        <dbReference type="ARBA" id="ARBA00023004"/>
    </source>
</evidence>
<dbReference type="PANTHER" id="PTHR30521:SF0">
    <property type="entry name" value="DYP-TYPE PEROXIDASE FAMILY PROTEIN"/>
    <property type="match status" value="1"/>
</dbReference>
<proteinExistence type="predicted"/>
<dbReference type="GO" id="GO:0004601">
    <property type="term" value="F:peroxidase activity"/>
    <property type="evidence" value="ECO:0007669"/>
    <property type="project" value="UniProtKB-KW"/>
</dbReference>
<dbReference type="OrthoDB" id="3251355at2"/>